<proteinExistence type="inferred from homology"/>
<feature type="transmembrane region" description="Helical" evidence="7">
    <location>
        <begin position="70"/>
        <end position="90"/>
    </location>
</feature>
<feature type="transmembrane region" description="Helical" evidence="7">
    <location>
        <begin position="110"/>
        <end position="127"/>
    </location>
</feature>
<comment type="caution">
    <text evidence="7">Lacks conserved residue(s) required for the propagation of feature annotation.</text>
</comment>
<reference evidence="8 9" key="2">
    <citation type="journal article" date="2016" name="ISME J.">
        <title>Characterization of the first cultured representative of Verrucomicrobia subdivision 5 indicates the proposal of a novel phylum.</title>
        <authorList>
            <person name="Spring S."/>
            <person name="Bunk B."/>
            <person name="Sproer C."/>
            <person name="Schumann P."/>
            <person name="Rohde M."/>
            <person name="Tindall B.J."/>
            <person name="Klenk H.P."/>
        </authorList>
    </citation>
    <scope>NUCLEOTIDE SEQUENCE [LARGE SCALE GENOMIC DNA]</scope>
    <source>
        <strain evidence="8 9">L21-Fru-AB</strain>
    </source>
</reference>
<name>A0A0G3EH42_9BACT</name>
<dbReference type="AlphaFoldDB" id="A0A0G3EH42"/>
<dbReference type="RefSeq" id="WP_052880881.1">
    <property type="nucleotide sequence ID" value="NZ_CP010904.1"/>
</dbReference>
<keyword evidence="4 7" id="KW-0812">Transmembrane</keyword>
<accession>A0A0G3EH42</accession>
<dbReference type="KEGG" id="vbl:L21SP4_00170"/>
<feature type="transmembrane region" description="Helical" evidence="7">
    <location>
        <begin position="6"/>
        <end position="25"/>
    </location>
</feature>
<dbReference type="STRING" id="1307763.L21SP4_00170"/>
<evidence type="ECO:0000256" key="3">
    <source>
        <dbReference type="ARBA" id="ARBA00022475"/>
    </source>
</evidence>
<evidence type="ECO:0000313" key="8">
    <source>
        <dbReference type="EMBL" id="AKJ63454.1"/>
    </source>
</evidence>
<evidence type="ECO:0000256" key="7">
    <source>
        <dbReference type="RuleBase" id="RU362048"/>
    </source>
</evidence>
<evidence type="ECO:0000256" key="5">
    <source>
        <dbReference type="ARBA" id="ARBA00022989"/>
    </source>
</evidence>
<evidence type="ECO:0000256" key="2">
    <source>
        <dbReference type="ARBA" id="ARBA00009784"/>
    </source>
</evidence>
<dbReference type="PANTHER" id="PTHR33508">
    <property type="entry name" value="UPF0056 MEMBRANE PROTEIN YHCE"/>
    <property type="match status" value="1"/>
</dbReference>
<evidence type="ECO:0000313" key="9">
    <source>
        <dbReference type="Proteomes" id="UP000035268"/>
    </source>
</evidence>
<dbReference type="InterPro" id="IPR002771">
    <property type="entry name" value="Multi_antbiot-R_MarC"/>
</dbReference>
<dbReference type="PANTHER" id="PTHR33508:SF1">
    <property type="entry name" value="UPF0056 MEMBRANE PROTEIN YHCE"/>
    <property type="match status" value="1"/>
</dbReference>
<keyword evidence="3" id="KW-1003">Cell membrane</keyword>
<sequence>MEPFLNITGFMLIMLNPFLVVIYLLDLIEKMSFSTFWRELRKAAYISAGVFAVFALLGDAIFSADFKQHFASFQIFGGIVFLLIGIQFMFRGNMAIESLRGESEYAAGSIAMPILIGPGTISASVLAGERLDMPLSVLAVVTAVVISALTIALLKKLHDYVRPRNEILIQRYIEVAGRVVSLFVGSVSVEMIMQGAQTWISVIRNG</sequence>
<dbReference type="Proteomes" id="UP000035268">
    <property type="component" value="Chromosome"/>
</dbReference>
<protein>
    <recommendedName>
        <fullName evidence="7">UPF0056 membrane protein</fullName>
    </recommendedName>
</protein>
<dbReference type="PATRIC" id="fig|1609981.3.peg.180"/>
<evidence type="ECO:0000256" key="4">
    <source>
        <dbReference type="ARBA" id="ARBA00022692"/>
    </source>
</evidence>
<dbReference type="GO" id="GO:0005886">
    <property type="term" value="C:plasma membrane"/>
    <property type="evidence" value="ECO:0007669"/>
    <property type="project" value="UniProtKB-SubCell"/>
</dbReference>
<gene>
    <name evidence="8" type="ORF">L21SP4_00170</name>
</gene>
<organism evidence="8 9">
    <name type="scientific">Kiritimatiella glycovorans</name>
    <dbReference type="NCBI Taxonomy" id="1307763"/>
    <lineage>
        <taxon>Bacteria</taxon>
        <taxon>Pseudomonadati</taxon>
        <taxon>Kiritimatiellota</taxon>
        <taxon>Kiritimatiellia</taxon>
        <taxon>Kiritimatiellales</taxon>
        <taxon>Kiritimatiellaceae</taxon>
        <taxon>Kiritimatiella</taxon>
    </lineage>
</organism>
<reference evidence="9" key="1">
    <citation type="submission" date="2015-02" db="EMBL/GenBank/DDBJ databases">
        <title>Description and complete genome sequence of the first cultured representative of the subdivision 5 of the Verrucomicrobia phylum.</title>
        <authorList>
            <person name="Spring S."/>
            <person name="Bunk B."/>
            <person name="Sproer C."/>
            <person name="Klenk H.-P."/>
        </authorList>
    </citation>
    <scope>NUCLEOTIDE SEQUENCE [LARGE SCALE GENOMIC DNA]</scope>
    <source>
        <strain evidence="9">L21-Fru-AB</strain>
    </source>
</reference>
<dbReference type="Pfam" id="PF01914">
    <property type="entry name" value="MarC"/>
    <property type="match status" value="1"/>
</dbReference>
<feature type="transmembrane region" description="Helical" evidence="7">
    <location>
        <begin position="133"/>
        <end position="154"/>
    </location>
</feature>
<comment type="subcellular location">
    <subcellularLocation>
        <location evidence="1 7">Cell membrane</location>
        <topology evidence="1 7">Multi-pass membrane protein</topology>
    </subcellularLocation>
</comment>
<keyword evidence="6 7" id="KW-0472">Membrane</keyword>
<dbReference type="EMBL" id="CP010904">
    <property type="protein sequence ID" value="AKJ63454.1"/>
    <property type="molecule type" value="Genomic_DNA"/>
</dbReference>
<evidence type="ECO:0000256" key="1">
    <source>
        <dbReference type="ARBA" id="ARBA00004651"/>
    </source>
</evidence>
<comment type="similarity">
    <text evidence="2 7">Belongs to the UPF0056 (MarC) family.</text>
</comment>
<keyword evidence="9" id="KW-1185">Reference proteome</keyword>
<keyword evidence="5 7" id="KW-1133">Transmembrane helix</keyword>
<feature type="transmembrane region" description="Helical" evidence="7">
    <location>
        <begin position="45"/>
        <end position="64"/>
    </location>
</feature>
<evidence type="ECO:0000256" key="6">
    <source>
        <dbReference type="ARBA" id="ARBA00023136"/>
    </source>
</evidence>